<evidence type="ECO:0000313" key="1">
    <source>
        <dbReference type="EMBL" id="KAH3820001.1"/>
    </source>
</evidence>
<comment type="caution">
    <text evidence="1">The sequence shown here is derived from an EMBL/GenBank/DDBJ whole genome shotgun (WGS) entry which is preliminary data.</text>
</comment>
<reference evidence="1" key="1">
    <citation type="journal article" date="2019" name="bioRxiv">
        <title>The Genome of the Zebra Mussel, Dreissena polymorpha: A Resource for Invasive Species Research.</title>
        <authorList>
            <person name="McCartney M.A."/>
            <person name="Auch B."/>
            <person name="Kono T."/>
            <person name="Mallez S."/>
            <person name="Zhang Y."/>
            <person name="Obille A."/>
            <person name="Becker A."/>
            <person name="Abrahante J.E."/>
            <person name="Garbe J."/>
            <person name="Badalamenti J.P."/>
            <person name="Herman A."/>
            <person name="Mangelson H."/>
            <person name="Liachko I."/>
            <person name="Sullivan S."/>
            <person name="Sone E.D."/>
            <person name="Koren S."/>
            <person name="Silverstein K.A.T."/>
            <person name="Beckman K.B."/>
            <person name="Gohl D.M."/>
        </authorList>
    </citation>
    <scope>NUCLEOTIDE SEQUENCE</scope>
    <source>
        <strain evidence="1">Duluth1</strain>
        <tissue evidence="1">Whole animal</tissue>
    </source>
</reference>
<organism evidence="1 2">
    <name type="scientific">Dreissena polymorpha</name>
    <name type="common">Zebra mussel</name>
    <name type="synonym">Mytilus polymorpha</name>
    <dbReference type="NCBI Taxonomy" id="45954"/>
    <lineage>
        <taxon>Eukaryota</taxon>
        <taxon>Metazoa</taxon>
        <taxon>Spiralia</taxon>
        <taxon>Lophotrochozoa</taxon>
        <taxon>Mollusca</taxon>
        <taxon>Bivalvia</taxon>
        <taxon>Autobranchia</taxon>
        <taxon>Heteroconchia</taxon>
        <taxon>Euheterodonta</taxon>
        <taxon>Imparidentia</taxon>
        <taxon>Neoheterodontei</taxon>
        <taxon>Myida</taxon>
        <taxon>Dreissenoidea</taxon>
        <taxon>Dreissenidae</taxon>
        <taxon>Dreissena</taxon>
    </lineage>
</organism>
<proteinExistence type="predicted"/>
<dbReference type="EMBL" id="JAIWYP010000005">
    <property type="protein sequence ID" value="KAH3820001.1"/>
    <property type="molecule type" value="Genomic_DNA"/>
</dbReference>
<dbReference type="PANTHER" id="PTHR16155">
    <property type="entry name" value="DED DOMAIN-CONTAINING PROTEIN"/>
    <property type="match status" value="1"/>
</dbReference>
<evidence type="ECO:0000313" key="2">
    <source>
        <dbReference type="Proteomes" id="UP000828390"/>
    </source>
</evidence>
<dbReference type="AlphaFoldDB" id="A0A9D4GR57"/>
<gene>
    <name evidence="1" type="ORF">DPMN_121745</name>
</gene>
<name>A0A9D4GR57_DREPO</name>
<reference evidence="1" key="2">
    <citation type="submission" date="2020-11" db="EMBL/GenBank/DDBJ databases">
        <authorList>
            <person name="McCartney M.A."/>
            <person name="Auch B."/>
            <person name="Kono T."/>
            <person name="Mallez S."/>
            <person name="Becker A."/>
            <person name="Gohl D.M."/>
            <person name="Silverstein K.A.T."/>
            <person name="Koren S."/>
            <person name="Bechman K.B."/>
            <person name="Herman A."/>
            <person name="Abrahante J.E."/>
            <person name="Garbe J."/>
        </authorList>
    </citation>
    <scope>NUCLEOTIDE SEQUENCE</scope>
    <source>
        <strain evidence="1">Duluth1</strain>
        <tissue evidence="1">Whole animal</tissue>
    </source>
</reference>
<protein>
    <submittedName>
        <fullName evidence="1">Uncharacterized protein</fullName>
    </submittedName>
</protein>
<accession>A0A9D4GR57</accession>
<dbReference type="GO" id="GO:0005737">
    <property type="term" value="C:cytoplasm"/>
    <property type="evidence" value="ECO:0007669"/>
    <property type="project" value="TreeGrafter"/>
</dbReference>
<dbReference type="PANTHER" id="PTHR16155:SF19">
    <property type="entry name" value="DED DOMAIN-CONTAINING PROTEIN"/>
    <property type="match status" value="1"/>
</dbReference>
<keyword evidence="2" id="KW-1185">Reference proteome</keyword>
<sequence length="680" mass="78608">MVLEEDFDHPVTEFIVYETNDRKQHMIRICHYEIAKEILEQILSRDCSRHAWEHHYSEKLSKNACKNLAAFSKDFIEYCSNKKTSNYKSSPAIGHILTKTFIYRDEIDLTLTAEDLPRKKSRVSQLLLDIPAGKPMFEERLQILEKLASSFPDDPNFHAHVGRFYAFCGPDDDEKAEQKFKKAISLVEKRMARSNLDQLDDSSKSTLVHVYHMYGSFKKKQISSMIGKHKNEETKTMEAEEKFYVKISKLVEAAELACELFDKSRVMTPETCEIFTGSYIGEIDVRLQISDYVIRHYKETASEHEVLKTFMESEATAECKTFIEETLCRLEYLFNACSEEADIENMEKHSIMTMIKWYNALFKLQVLPQECLTDVHDIDKRRIKISAQKLDYGSRPELNGIENVNDAGAVEKIITLYEDNFKDISMGLLEVVSKKDLNYDYQECMCAIRHELCQRVYSLNDVCTRVQIWNQTVRSPMSLFYLFVVKSVMGIGHDGVQGNTESLIEAKELQQELTKKVSWLLKPKHHREWLGNGIGIKAILQSNQKIPISHHEVKDQRVLSVNLKVCKGTICPPNNKPCYGQIELDLQVDNLKVFFVPKRAELDGPRHKGRRVQFNLAFSFEHGYEALNVKVLKRHVCSNCSQKLEFKISDTSLVCPTCKVTVYKDDLNEVKSDSDEEKKN</sequence>
<dbReference type="Proteomes" id="UP000828390">
    <property type="component" value="Unassembled WGS sequence"/>
</dbReference>